<dbReference type="AlphaFoldDB" id="A0A7D9DCK4"/>
<keyword evidence="3" id="KW-1185">Reference proteome</keyword>
<dbReference type="InterPro" id="IPR011989">
    <property type="entry name" value="ARM-like"/>
</dbReference>
<dbReference type="InterPro" id="IPR016024">
    <property type="entry name" value="ARM-type_fold"/>
</dbReference>
<dbReference type="PANTHER" id="PTHR16356">
    <property type="entry name" value="TRANSMEMBRANE AND COILED-COIL DOMAIN-CONTAINING PROTEIN 6 TMCO6"/>
    <property type="match status" value="1"/>
</dbReference>
<dbReference type="PANTHER" id="PTHR16356:SF1">
    <property type="entry name" value="TRANSMEMBRANE AND COILED-COIL DOMAIN-CONTAINING PROTEIN 6"/>
    <property type="match status" value="1"/>
</dbReference>
<evidence type="ECO:0000313" key="3">
    <source>
        <dbReference type="Proteomes" id="UP001152795"/>
    </source>
</evidence>
<dbReference type="GO" id="GO:0005737">
    <property type="term" value="C:cytoplasm"/>
    <property type="evidence" value="ECO:0007669"/>
    <property type="project" value="InterPro"/>
</dbReference>
<dbReference type="Proteomes" id="UP001152795">
    <property type="component" value="Unassembled WGS sequence"/>
</dbReference>
<dbReference type="GO" id="GO:0061608">
    <property type="term" value="F:nuclear import signal receptor activity"/>
    <property type="evidence" value="ECO:0007669"/>
    <property type="project" value="InterPro"/>
</dbReference>
<evidence type="ECO:0000313" key="2">
    <source>
        <dbReference type="EMBL" id="CAB3982473.1"/>
    </source>
</evidence>
<accession>A0A7D9DCK4</accession>
<keyword evidence="1" id="KW-0813">Transport</keyword>
<dbReference type="PROSITE" id="PS50176">
    <property type="entry name" value="ARM_REPEAT"/>
    <property type="match status" value="1"/>
</dbReference>
<name>A0A7D9DCK4_PARCT</name>
<dbReference type="OrthoDB" id="21522at2759"/>
<comment type="caution">
    <text evidence="2">The sequence shown here is derived from an EMBL/GenBank/DDBJ whole genome shotgun (WGS) entry which is preliminary data.</text>
</comment>
<dbReference type="Gene3D" id="1.25.10.10">
    <property type="entry name" value="Leucine-rich Repeat Variant"/>
    <property type="match status" value="1"/>
</dbReference>
<keyword evidence="1" id="KW-0653">Protein transport</keyword>
<organism evidence="2 3">
    <name type="scientific">Paramuricea clavata</name>
    <name type="common">Red gorgonian</name>
    <name type="synonym">Violescent sea-whip</name>
    <dbReference type="NCBI Taxonomy" id="317549"/>
    <lineage>
        <taxon>Eukaryota</taxon>
        <taxon>Metazoa</taxon>
        <taxon>Cnidaria</taxon>
        <taxon>Anthozoa</taxon>
        <taxon>Octocorallia</taxon>
        <taxon>Malacalcyonacea</taxon>
        <taxon>Plexauridae</taxon>
        <taxon>Paramuricea</taxon>
    </lineage>
</organism>
<protein>
    <recommendedName>
        <fullName evidence="1">Importin subunit alpha</fullName>
    </recommendedName>
</protein>
<dbReference type="PIRSF" id="PIRSF005673">
    <property type="entry name" value="Importin_alpha"/>
    <property type="match status" value="1"/>
</dbReference>
<dbReference type="InterPro" id="IPR000225">
    <property type="entry name" value="Armadillo"/>
</dbReference>
<sequence length="479" mass="53717">MERKHLYKAASDTVDKLRTRKRQEHCGLRKEKRDKILSLKRLRYEESGENSDPFNLTVEDAISLSRAIRKQGPDSLDILRKLKRGFTQGNLIADTFIAQDGALQSLVRFLTGNDIDLQIEAAWCFTNLAGSTRDHAVHILKAGGAYLITYLRGSNVLLQDLCAWTLGNLAGDCEECRRIMLDQGAVDPLVHLLKSTFSNVVQSAAFAICNLAQSNDERIFEEFGKSGVGTVLFKLFKNSSTSADVITELAWILTYFSANNESVEYLFSCGISVSFVVEFLARCFVLPDSVQVMTPIIRTLGNICSGPDQFGEEALRSGLLLKAMTSLLSSSIHHVRKESLWLLSNLAAGSHQSVKAVLDAGLLPIVVEMLDATFDIQKESAIVLLNIGYKSEEYLREIMKLDALGKFLQLLKSQDDELTFLALQFIEMMLRTFPESRGVFEKAEGVARLDALQFNRNEQIWQCVNDLMGRYFENEQEIQ</sequence>
<dbReference type="GO" id="GO:0006606">
    <property type="term" value="P:protein import into nucleus"/>
    <property type="evidence" value="ECO:0007669"/>
    <property type="project" value="InterPro"/>
</dbReference>
<dbReference type="SMART" id="SM00185">
    <property type="entry name" value="ARM"/>
    <property type="match status" value="7"/>
</dbReference>
<reference evidence="2" key="1">
    <citation type="submission" date="2020-04" db="EMBL/GenBank/DDBJ databases">
        <authorList>
            <person name="Alioto T."/>
            <person name="Alioto T."/>
            <person name="Gomez Garrido J."/>
        </authorList>
    </citation>
    <scope>NUCLEOTIDE SEQUENCE</scope>
    <source>
        <strain evidence="2">A484AB</strain>
    </source>
</reference>
<proteinExistence type="inferred from homology"/>
<dbReference type="EMBL" id="CACRXK020000504">
    <property type="protein sequence ID" value="CAB3982473.1"/>
    <property type="molecule type" value="Genomic_DNA"/>
</dbReference>
<gene>
    <name evidence="2" type="ORF">PACLA_8A082698</name>
</gene>
<dbReference type="SUPFAM" id="SSF48371">
    <property type="entry name" value="ARM repeat"/>
    <property type="match status" value="1"/>
</dbReference>
<dbReference type="InterPro" id="IPR024931">
    <property type="entry name" value="Importin_alpha"/>
</dbReference>
<comment type="similarity">
    <text evidence="1">Belongs to the importin alpha family.</text>
</comment>
<evidence type="ECO:0000256" key="1">
    <source>
        <dbReference type="PIRNR" id="PIRNR005673"/>
    </source>
</evidence>
<dbReference type="Pfam" id="PF00514">
    <property type="entry name" value="Arm"/>
    <property type="match status" value="2"/>
</dbReference>